<dbReference type="InterPro" id="IPR002155">
    <property type="entry name" value="Thiolase"/>
</dbReference>
<dbReference type="CDD" id="cd00829">
    <property type="entry name" value="SCP-x_thiolase"/>
    <property type="match status" value="1"/>
</dbReference>
<evidence type="ECO:0000313" key="4">
    <source>
        <dbReference type="Proteomes" id="UP000177876"/>
    </source>
</evidence>
<reference evidence="3 4" key="1">
    <citation type="journal article" date="2016" name="Nat. Commun.">
        <title>Thousands of microbial genomes shed light on interconnected biogeochemical processes in an aquifer system.</title>
        <authorList>
            <person name="Anantharaman K."/>
            <person name="Brown C.T."/>
            <person name="Hug L.A."/>
            <person name="Sharon I."/>
            <person name="Castelle C.J."/>
            <person name="Probst A.J."/>
            <person name="Thomas B.C."/>
            <person name="Singh A."/>
            <person name="Wilkins M.J."/>
            <person name="Karaoz U."/>
            <person name="Brodie E.L."/>
            <person name="Williams K.H."/>
            <person name="Hubbard S.S."/>
            <person name="Banfield J.F."/>
        </authorList>
    </citation>
    <scope>NUCLEOTIDE SEQUENCE [LARGE SCALE GENOMIC DNA]</scope>
</reference>
<dbReference type="SUPFAM" id="SSF53901">
    <property type="entry name" value="Thiolase-like"/>
    <property type="match status" value="2"/>
</dbReference>
<accession>A0A1F2WF61</accession>
<evidence type="ECO:0000259" key="1">
    <source>
        <dbReference type="Pfam" id="PF00108"/>
    </source>
</evidence>
<dbReference type="EMBL" id="MELK01000053">
    <property type="protein sequence ID" value="OFW55490.1"/>
    <property type="molecule type" value="Genomic_DNA"/>
</dbReference>
<dbReference type="Pfam" id="PF22691">
    <property type="entry name" value="Thiolase_C_1"/>
    <property type="match status" value="1"/>
</dbReference>
<gene>
    <name evidence="3" type="ORF">A2Y75_09205</name>
</gene>
<dbReference type="Proteomes" id="UP000177876">
    <property type="component" value="Unassembled WGS sequence"/>
</dbReference>
<proteinExistence type="predicted"/>
<dbReference type="AlphaFoldDB" id="A0A1F2WF61"/>
<name>A0A1F2WF61_9ACTN</name>
<sequence>MNDDVYILGIGMIRFKKYPEKSIKQLTAEAVQALRDDVQVDLKDIEAAWFSNSGWGMSQGQHCIRGQVALATLGLQGLPVTNVENACAGASTAVHAAWTAVKAGVYDLVLAVGAEKVWFPEDKQKMFEGFASGADVEFVHGMIAAFKADAAKKAKEAKEGGKEKEGGHSAFMDIYAMGARIHMKTYGTTQRQLAVIAAKNHTHGSMNPMAQYQMDMTVDEVLEDLKVAYPLTRAMCAPIGDGAAAALICSERGLKKFLQARPVRIRASVLASGSLPDSGLEGIGKRLSRRAYDVAALGPGDIDLVEVHDATAFGELLQYEELGFCPAGEGGPFAESGATKIGGSLPVNTSGGLECRGHPIGASGIAQLYELTIQLRGDAGARQVEGAKIGMAENGGGFIGIGEAAMCVHILEKV</sequence>
<dbReference type="GO" id="GO:0016747">
    <property type="term" value="F:acyltransferase activity, transferring groups other than amino-acyl groups"/>
    <property type="evidence" value="ECO:0007669"/>
    <property type="project" value="InterPro"/>
</dbReference>
<evidence type="ECO:0000313" key="3">
    <source>
        <dbReference type="EMBL" id="OFW55490.1"/>
    </source>
</evidence>
<feature type="domain" description="Thiolase N-terminal" evidence="1">
    <location>
        <begin position="7"/>
        <end position="251"/>
    </location>
</feature>
<dbReference type="InterPro" id="IPR055140">
    <property type="entry name" value="Thiolase_C_2"/>
</dbReference>
<dbReference type="PIRSF" id="PIRSF000429">
    <property type="entry name" value="Ac-CoA_Ac_transf"/>
    <property type="match status" value="1"/>
</dbReference>
<dbReference type="InterPro" id="IPR020616">
    <property type="entry name" value="Thiolase_N"/>
</dbReference>
<dbReference type="InterPro" id="IPR016039">
    <property type="entry name" value="Thiolase-like"/>
</dbReference>
<dbReference type="PANTHER" id="PTHR42870:SF1">
    <property type="entry name" value="NON-SPECIFIC LIPID-TRANSFER PROTEIN-LIKE 2"/>
    <property type="match status" value="1"/>
</dbReference>
<evidence type="ECO:0000259" key="2">
    <source>
        <dbReference type="Pfam" id="PF22691"/>
    </source>
</evidence>
<dbReference type="Gene3D" id="3.40.47.10">
    <property type="match status" value="1"/>
</dbReference>
<feature type="domain" description="Thiolase C-terminal" evidence="2">
    <location>
        <begin position="288"/>
        <end position="399"/>
    </location>
</feature>
<organism evidence="3 4">
    <name type="scientific">Candidatus Solincola sediminis</name>
    <dbReference type="NCBI Taxonomy" id="1797199"/>
    <lineage>
        <taxon>Bacteria</taxon>
        <taxon>Bacillati</taxon>
        <taxon>Actinomycetota</taxon>
        <taxon>Candidatus Geothermincolia</taxon>
        <taxon>Candidatus Geothermincolales</taxon>
        <taxon>Candidatus Geothermincolaceae</taxon>
        <taxon>Candidatus Solincola</taxon>
    </lineage>
</organism>
<comment type="caution">
    <text evidence="3">The sequence shown here is derived from an EMBL/GenBank/DDBJ whole genome shotgun (WGS) entry which is preliminary data.</text>
</comment>
<dbReference type="PANTHER" id="PTHR42870">
    <property type="entry name" value="ACETYL-COA C-ACETYLTRANSFERASE"/>
    <property type="match status" value="1"/>
</dbReference>
<dbReference type="STRING" id="1797197.A2Y75_09205"/>
<protein>
    <submittedName>
        <fullName evidence="3">Thiolase</fullName>
    </submittedName>
</protein>
<dbReference type="Pfam" id="PF00108">
    <property type="entry name" value="Thiolase_N"/>
    <property type="match status" value="1"/>
</dbReference>